<dbReference type="InterPro" id="IPR036282">
    <property type="entry name" value="Glutathione-S-Trfase_C_sf"/>
</dbReference>
<comment type="caution">
    <text evidence="1">The sequence shown here is derived from an EMBL/GenBank/DDBJ whole genome shotgun (WGS) entry which is preliminary data.</text>
</comment>
<gene>
    <name evidence="1" type="ORF">NA57DRAFT_73050</name>
</gene>
<dbReference type="Gene3D" id="1.20.1050.10">
    <property type="match status" value="1"/>
</dbReference>
<dbReference type="SUPFAM" id="SSF47616">
    <property type="entry name" value="GST C-terminal domain-like"/>
    <property type="match status" value="1"/>
</dbReference>
<organism evidence="1 2">
    <name type="scientific">Rhizodiscina lignyota</name>
    <dbReference type="NCBI Taxonomy" id="1504668"/>
    <lineage>
        <taxon>Eukaryota</taxon>
        <taxon>Fungi</taxon>
        <taxon>Dikarya</taxon>
        <taxon>Ascomycota</taxon>
        <taxon>Pezizomycotina</taxon>
        <taxon>Dothideomycetes</taxon>
        <taxon>Pleosporomycetidae</taxon>
        <taxon>Aulographales</taxon>
        <taxon>Rhizodiscinaceae</taxon>
        <taxon>Rhizodiscina</taxon>
    </lineage>
</organism>
<dbReference type="AlphaFoldDB" id="A0A9P4ILU7"/>
<dbReference type="EMBL" id="ML978123">
    <property type="protein sequence ID" value="KAF2101610.1"/>
    <property type="molecule type" value="Genomic_DNA"/>
</dbReference>
<protein>
    <recommendedName>
        <fullName evidence="3">Glutathione S-transferase</fullName>
    </recommendedName>
</protein>
<dbReference type="Proteomes" id="UP000799772">
    <property type="component" value="Unassembled WGS sequence"/>
</dbReference>
<reference evidence="1" key="1">
    <citation type="journal article" date="2020" name="Stud. Mycol.">
        <title>101 Dothideomycetes genomes: a test case for predicting lifestyles and emergence of pathogens.</title>
        <authorList>
            <person name="Haridas S."/>
            <person name="Albert R."/>
            <person name="Binder M."/>
            <person name="Bloem J."/>
            <person name="Labutti K."/>
            <person name="Salamov A."/>
            <person name="Andreopoulos B."/>
            <person name="Baker S."/>
            <person name="Barry K."/>
            <person name="Bills G."/>
            <person name="Bluhm B."/>
            <person name="Cannon C."/>
            <person name="Castanera R."/>
            <person name="Culley D."/>
            <person name="Daum C."/>
            <person name="Ezra D."/>
            <person name="Gonzalez J."/>
            <person name="Henrissat B."/>
            <person name="Kuo A."/>
            <person name="Liang C."/>
            <person name="Lipzen A."/>
            <person name="Lutzoni F."/>
            <person name="Magnuson J."/>
            <person name="Mondo S."/>
            <person name="Nolan M."/>
            <person name="Ohm R."/>
            <person name="Pangilinan J."/>
            <person name="Park H.-J."/>
            <person name="Ramirez L."/>
            <person name="Alfaro M."/>
            <person name="Sun H."/>
            <person name="Tritt A."/>
            <person name="Yoshinaga Y."/>
            <person name="Zwiers L.-H."/>
            <person name="Turgeon B."/>
            <person name="Goodwin S."/>
            <person name="Spatafora J."/>
            <person name="Crous P."/>
            <person name="Grigoriev I."/>
        </authorList>
    </citation>
    <scope>NUCLEOTIDE SEQUENCE</scope>
    <source>
        <strain evidence="1">CBS 133067</strain>
    </source>
</reference>
<dbReference type="OrthoDB" id="422574at2759"/>
<keyword evidence="2" id="KW-1185">Reference proteome</keyword>
<name>A0A9P4ILU7_9PEZI</name>
<evidence type="ECO:0000313" key="2">
    <source>
        <dbReference type="Proteomes" id="UP000799772"/>
    </source>
</evidence>
<dbReference type="PANTHER" id="PTHR44051">
    <property type="entry name" value="GLUTATHIONE S-TRANSFERASE-RELATED"/>
    <property type="match status" value="1"/>
</dbReference>
<proteinExistence type="predicted"/>
<dbReference type="PANTHER" id="PTHR44051:SF8">
    <property type="entry name" value="GLUTATHIONE S-TRANSFERASE GSTA"/>
    <property type="match status" value="1"/>
</dbReference>
<accession>A0A9P4ILU7</accession>
<evidence type="ECO:0008006" key="3">
    <source>
        <dbReference type="Google" id="ProtNLM"/>
    </source>
</evidence>
<sequence length="102" mass="11539">MATQTETKRLYQVLKERLAKQQAKDLGLWIVGGEYTCFSWVNWAEWAGVPTKPFPKVEDWMNAVAARPATERIVNLPDRCEMKEPMKANEGQSIPSTIVNGS</sequence>
<evidence type="ECO:0000313" key="1">
    <source>
        <dbReference type="EMBL" id="KAF2101610.1"/>
    </source>
</evidence>